<dbReference type="EMBL" id="AZHC01000011">
    <property type="protein sequence ID" value="OAA43622.1"/>
    <property type="molecule type" value="Genomic_DNA"/>
</dbReference>
<feature type="region of interest" description="Disordered" evidence="4">
    <location>
        <begin position="1089"/>
        <end position="1239"/>
    </location>
</feature>
<dbReference type="PRINTS" id="PR00195">
    <property type="entry name" value="DYNAMIN"/>
</dbReference>
<dbReference type="InterPro" id="IPR001401">
    <property type="entry name" value="Dynamin_GTPase"/>
</dbReference>
<evidence type="ECO:0000256" key="3">
    <source>
        <dbReference type="SAM" id="Coils"/>
    </source>
</evidence>
<keyword evidence="1" id="KW-0547">Nucleotide-binding</keyword>
<dbReference type="GO" id="GO:0016559">
    <property type="term" value="P:peroxisome fission"/>
    <property type="evidence" value="ECO:0007669"/>
    <property type="project" value="TreeGrafter"/>
</dbReference>
<dbReference type="GO" id="GO:0005874">
    <property type="term" value="C:microtubule"/>
    <property type="evidence" value="ECO:0007669"/>
    <property type="project" value="TreeGrafter"/>
</dbReference>
<name>A0A167EB72_METRR</name>
<keyword evidence="2" id="KW-0342">GTP-binding</keyword>
<keyword evidence="9" id="KW-1185">Reference proteome</keyword>
<dbReference type="Proteomes" id="UP000243498">
    <property type="component" value="Unassembled WGS sequence"/>
</dbReference>
<dbReference type="Gene3D" id="3.40.50.300">
    <property type="entry name" value="P-loop containing nucleotide triphosphate hydrolases"/>
    <property type="match status" value="1"/>
</dbReference>
<dbReference type="InterPro" id="IPR020850">
    <property type="entry name" value="GED_dom"/>
</dbReference>
<feature type="compositionally biased region" description="Acidic residues" evidence="4">
    <location>
        <begin position="1093"/>
        <end position="1103"/>
    </location>
</feature>
<dbReference type="InterPro" id="IPR022812">
    <property type="entry name" value="Dynamin"/>
</dbReference>
<reference evidence="8 9" key="1">
    <citation type="journal article" date="2016" name="Genome Biol. Evol.">
        <title>Divergent and convergent evolution of fungal pathogenicity.</title>
        <authorList>
            <person name="Shang Y."/>
            <person name="Xiao G."/>
            <person name="Zheng P."/>
            <person name="Cen K."/>
            <person name="Zhan S."/>
            <person name="Wang C."/>
        </authorList>
    </citation>
    <scope>NUCLEOTIDE SEQUENCE [LARGE SCALE GENOMIC DNA]</scope>
    <source>
        <strain evidence="8 9">RCEF 4871</strain>
    </source>
</reference>
<organism evidence="8 9">
    <name type="scientific">Metarhizium rileyi (strain RCEF 4871)</name>
    <name type="common">Nomuraea rileyi</name>
    <dbReference type="NCBI Taxonomy" id="1649241"/>
    <lineage>
        <taxon>Eukaryota</taxon>
        <taxon>Fungi</taxon>
        <taxon>Dikarya</taxon>
        <taxon>Ascomycota</taxon>
        <taxon>Pezizomycotina</taxon>
        <taxon>Sordariomycetes</taxon>
        <taxon>Hypocreomycetidae</taxon>
        <taxon>Hypocreales</taxon>
        <taxon>Clavicipitaceae</taxon>
        <taxon>Metarhizium</taxon>
    </lineage>
</organism>
<protein>
    <submittedName>
        <fullName evidence="8">Peptidase aspartic</fullName>
    </submittedName>
</protein>
<dbReference type="FunFam" id="3.40.50.300:FF:001425">
    <property type="entry name" value="Dynamin GTPase, putative"/>
    <property type="match status" value="1"/>
</dbReference>
<dbReference type="GO" id="GO:0000266">
    <property type="term" value="P:mitochondrial fission"/>
    <property type="evidence" value="ECO:0007669"/>
    <property type="project" value="TreeGrafter"/>
</dbReference>
<dbReference type="GO" id="GO:0016020">
    <property type="term" value="C:membrane"/>
    <property type="evidence" value="ECO:0007669"/>
    <property type="project" value="TreeGrafter"/>
</dbReference>
<dbReference type="Pfam" id="PF00026">
    <property type="entry name" value="Asp"/>
    <property type="match status" value="1"/>
</dbReference>
<feature type="coiled-coil region" evidence="3">
    <location>
        <begin position="1048"/>
        <end position="1075"/>
    </location>
</feature>
<gene>
    <name evidence="8" type="ORF">NOR_04197</name>
</gene>
<feature type="compositionally biased region" description="Low complexity" evidence="4">
    <location>
        <begin position="1165"/>
        <end position="1181"/>
    </location>
</feature>
<dbReference type="GO" id="GO:0005525">
    <property type="term" value="F:GTP binding"/>
    <property type="evidence" value="ECO:0007669"/>
    <property type="project" value="InterPro"/>
</dbReference>
<dbReference type="OrthoDB" id="415706at2759"/>
<feature type="compositionally biased region" description="Basic and acidic residues" evidence="4">
    <location>
        <begin position="1215"/>
        <end position="1227"/>
    </location>
</feature>
<evidence type="ECO:0000256" key="4">
    <source>
        <dbReference type="SAM" id="MobiDB-lite"/>
    </source>
</evidence>
<dbReference type="Gene3D" id="2.40.70.10">
    <property type="entry name" value="Acid Proteases"/>
    <property type="match status" value="2"/>
</dbReference>
<proteinExistence type="predicted"/>
<feature type="compositionally biased region" description="Polar residues" evidence="4">
    <location>
        <begin position="1154"/>
        <end position="1164"/>
    </location>
</feature>
<evidence type="ECO:0000313" key="9">
    <source>
        <dbReference type="Proteomes" id="UP000243498"/>
    </source>
</evidence>
<dbReference type="GO" id="GO:0006897">
    <property type="term" value="P:endocytosis"/>
    <property type="evidence" value="ECO:0007669"/>
    <property type="project" value="TreeGrafter"/>
</dbReference>
<dbReference type="InterPro" id="IPR033121">
    <property type="entry name" value="PEPTIDASE_A1"/>
</dbReference>
<evidence type="ECO:0000259" key="6">
    <source>
        <dbReference type="PROSITE" id="PS51718"/>
    </source>
</evidence>
<evidence type="ECO:0000259" key="7">
    <source>
        <dbReference type="PROSITE" id="PS51767"/>
    </source>
</evidence>
<dbReference type="PROSITE" id="PS51718">
    <property type="entry name" value="G_DYNAMIN_2"/>
    <property type="match status" value="1"/>
</dbReference>
<feature type="compositionally biased region" description="Basic and acidic residues" evidence="4">
    <location>
        <begin position="1124"/>
        <end position="1138"/>
    </location>
</feature>
<dbReference type="SUPFAM" id="SSF50630">
    <property type="entry name" value="Acid proteases"/>
    <property type="match status" value="1"/>
</dbReference>
<dbReference type="InterPro" id="IPR027417">
    <property type="entry name" value="P-loop_NTPase"/>
</dbReference>
<feature type="compositionally biased region" description="Pro residues" evidence="4">
    <location>
        <begin position="1193"/>
        <end position="1203"/>
    </location>
</feature>
<keyword evidence="3" id="KW-0175">Coiled coil</keyword>
<evidence type="ECO:0000256" key="1">
    <source>
        <dbReference type="ARBA" id="ARBA00022741"/>
    </source>
</evidence>
<dbReference type="PROSITE" id="PS51767">
    <property type="entry name" value="PEPTIDASE_A1"/>
    <property type="match status" value="1"/>
</dbReference>
<dbReference type="GO" id="GO:0005739">
    <property type="term" value="C:mitochondrion"/>
    <property type="evidence" value="ECO:0007669"/>
    <property type="project" value="TreeGrafter"/>
</dbReference>
<dbReference type="CDD" id="cd05471">
    <property type="entry name" value="pepsin_like"/>
    <property type="match status" value="1"/>
</dbReference>
<dbReference type="InterPro" id="IPR045063">
    <property type="entry name" value="Dynamin_N"/>
</dbReference>
<dbReference type="GO" id="GO:0048312">
    <property type="term" value="P:intracellular distribution of mitochondria"/>
    <property type="evidence" value="ECO:0007669"/>
    <property type="project" value="TreeGrafter"/>
</dbReference>
<dbReference type="PANTHER" id="PTHR11566">
    <property type="entry name" value="DYNAMIN"/>
    <property type="match status" value="1"/>
</dbReference>
<dbReference type="InterPro" id="IPR034164">
    <property type="entry name" value="Pepsin-like_dom"/>
</dbReference>
<dbReference type="Pfam" id="PF01031">
    <property type="entry name" value="Dynamin_M"/>
    <property type="match status" value="1"/>
</dbReference>
<sequence>MLHYSPYRTLSRVLCFACIVPTDAFVLKREANSSQPGIIHLPLEVSDIPKLQSNSTLPPDRDSRQAQADVYRWGLELKSYVMPVYVGTPPQKVLIEPDLGSKMLWMLTTEQEATSVLSSQFDLDRSSSKKYLGKKGDITYVGSSVTYQTYEEEISLSPSLLPSRVEIGMAKAIMDPSRQWGVLGLTMTGSGADMMDDLIQRGSIRSKLLSFNYASSGGFMTLGGVDVKKFSGPLQAVPIIPTSYDANVAFQTDDPNSFNMHKIRMDRLSITNADGAKTTIFDENSASMNRDYIVDSGTADCVFPSPVWRQIVKRLPPIDPLDRRVDCSAIRNTKGSLDLSFGSTTISIPLNKLYYDTYQGCYIAARRGRFRLGSTFMSHVYMAIDYTTHIVYLAPNADCGSEIIPISDSPGSGSDIASMSIESSLDTQGLANEQRGLLDFIDKLQYAQLDNVRLPQIVVVGDQSAGKSSVLEAISGTPFPRDAGACTRFATEIRLRRAKEATLKVSIIPDKSRPVNDQTMLLQYGGNITGNVPFEAMMRDATELIAPRNIPGRFAARDILVVEKSGPDMPLLTLVDLPGLVRIANRDQSEADIQTIDDLSDRYMKSSRTIILAVIGGNNDYVQAPILKKARQFDPKGSRTIGVLTKPDMTERIGLEDKFIDLVMNKDRENHFKLGWYVLLNPGPGEQWFSPEDRVRKEAEFFTRGRWSALPPQMWGIVALRQKLSTQLQRHIGKHVKSLRRQIQDALERCDTELRAMGNAKDTIEEMRFEMGELFTASNNLVTPAVNGNYKNPFGEKFFARQSSPKGTPAHKLRARAREESERFSRLFRQHGRHLNFADTTASASTSADGQNLSPTLAGASKKDFAQMEVEPLLRQIRGNELPLDSNPRAPYILFQDYSRKWPSLAQEYKDNLGVICNEFLGEVIDHVWPVRMRDPLRHHFLEVKMKDLMEEAEKELTRLTDDMELEVQPYDPEYEDRLRKWRAEATENGGTYTEAEEVLEKMLIYYDLTARIFTRNVITQVVERHLLLGMLRLFNPIEILRMPDSTIESISAENKETRERRLKLKAQKKNIEEARSMCAGLAMRSDLRSYEDETDAESDDDDQVIKRQPSSRAPYAPQPQQRKSQESRRSAHEERPRPSVSADARPRPAMPQESYQAVNGTMGQQQQQQQQPGQSWDQQQYYGNLQDQHPPAHAPPPPPPRPQKLGASDAEQYYDTRGDARIRDKIASTMRKGIPARA</sequence>
<evidence type="ECO:0000313" key="8">
    <source>
        <dbReference type="EMBL" id="OAA43622.1"/>
    </source>
</evidence>
<dbReference type="InterPro" id="IPR030381">
    <property type="entry name" value="G_DYNAMIN_dom"/>
</dbReference>
<dbReference type="OMA" id="YSWINAR"/>
<dbReference type="AlphaFoldDB" id="A0A167EB72"/>
<dbReference type="PANTHER" id="PTHR11566:SF66">
    <property type="entry name" value="INTERFERON-INDUCED GTP-BINDING PROTEIN MX"/>
    <property type="match status" value="1"/>
</dbReference>
<dbReference type="SUPFAM" id="SSF52540">
    <property type="entry name" value="P-loop containing nucleoside triphosphate hydrolases"/>
    <property type="match status" value="1"/>
</dbReference>
<dbReference type="InterPro" id="IPR021109">
    <property type="entry name" value="Peptidase_aspartic_dom_sf"/>
</dbReference>
<dbReference type="GO" id="GO:0003924">
    <property type="term" value="F:GTPase activity"/>
    <property type="evidence" value="ECO:0007669"/>
    <property type="project" value="InterPro"/>
</dbReference>
<evidence type="ECO:0000256" key="2">
    <source>
        <dbReference type="ARBA" id="ARBA00023134"/>
    </source>
</evidence>
<dbReference type="Pfam" id="PF00350">
    <property type="entry name" value="Dynamin_N"/>
    <property type="match status" value="1"/>
</dbReference>
<dbReference type="GO" id="GO:0008017">
    <property type="term" value="F:microtubule binding"/>
    <property type="evidence" value="ECO:0007669"/>
    <property type="project" value="TreeGrafter"/>
</dbReference>
<evidence type="ECO:0000259" key="5">
    <source>
        <dbReference type="PROSITE" id="PS51388"/>
    </source>
</evidence>
<feature type="domain" description="GED" evidence="5">
    <location>
        <begin position="996"/>
        <end position="1087"/>
    </location>
</feature>
<comment type="caution">
    <text evidence="8">The sequence shown here is derived from an EMBL/GenBank/DDBJ whole genome shotgun (WGS) entry which is preliminary data.</text>
</comment>
<feature type="domain" description="Dynamin-type G" evidence="6">
    <location>
        <begin position="451"/>
        <end position="737"/>
    </location>
</feature>
<feature type="domain" description="Peptidase A1" evidence="7">
    <location>
        <begin position="80"/>
        <end position="394"/>
    </location>
</feature>
<dbReference type="CDD" id="cd08771">
    <property type="entry name" value="DLP_1"/>
    <property type="match status" value="1"/>
</dbReference>
<dbReference type="PROSITE" id="PS51388">
    <property type="entry name" value="GED"/>
    <property type="match status" value="1"/>
</dbReference>
<dbReference type="SMART" id="SM00053">
    <property type="entry name" value="DYNc"/>
    <property type="match status" value="1"/>
</dbReference>
<accession>A0A167EB72</accession>
<dbReference type="STRING" id="1081105.A0A167EB72"/>
<dbReference type="InterPro" id="IPR000375">
    <property type="entry name" value="Dynamin_stalk"/>
</dbReference>